<dbReference type="GO" id="GO:0001732">
    <property type="term" value="P:formation of cytoplasmic translation initiation complex"/>
    <property type="evidence" value="ECO:0007669"/>
    <property type="project" value="UniProtKB-UniRule"/>
</dbReference>
<evidence type="ECO:0000256" key="1">
    <source>
        <dbReference type="ARBA" id="ARBA00004496"/>
    </source>
</evidence>
<dbReference type="GO" id="GO:0003743">
    <property type="term" value="F:translation initiation factor activity"/>
    <property type="evidence" value="ECO:0007669"/>
    <property type="project" value="UniProtKB-UniRule"/>
</dbReference>
<gene>
    <name evidence="7" type="primary">TIF32</name>
    <name evidence="10" type="ORF">CYFA0S_23e01508g</name>
</gene>
<dbReference type="AlphaFoldDB" id="A0A061B994"/>
<feature type="region of interest" description="Disordered" evidence="8">
    <location>
        <begin position="818"/>
        <end position="933"/>
    </location>
</feature>
<dbReference type="InterPro" id="IPR027512">
    <property type="entry name" value="EIF3A"/>
</dbReference>
<sequence>MAPPVIRPDNVLKRAEELLAVGKDESALQIMHEFLTSKKTRSVPPQSLEPIALLFVSLAVDLRKGFTLKDGLHQFKKNVQNSDVGLVVIENVSRKLVELAEKKLEDAQAKADEVNYEDDLEVSESPEDIMLSAVSNEQSKDRADRELVTPVLRFLWESYRLVLDLLRNNARVEVTYSDIVQQAYQFCLKFNRKTEFRRLSELIRTHIQSAAQPKPGQPKQANAIDLQDPETMQRYLDLRFNQLNVSVKLELWQEAYRSVEDIYTLIRSSKRPPKPIMMVSYYENLAKIFLVADNGVFHAAAWYRFFNLYSQSPNATEEQLSRYASIFLLSALAVPQDSFSADDNEQYAKQSNQRLASLLNLPKIPTRESLLEFGLSKTVYDFVDPSVKKLYKLLESDFHPLSIRDELKQITKEIESNSNYAAYVKPLTKVITTRLFEQISQVYESVKLDFLIQLATFEGAFELSPLEIEGFLLNAGRDGLLSFHIDHDAEVIVFRSDPFEESINESSANALQSSPADLIRSQLSNLAKTLYASVKYTDPSYAEKQKALRDRLLASATAALVKEREEIERSRKLQEERDLQAEKEKKEREAEAIKLRQQKIEEARVAEAKRVEEETKRRAMEKLEREKNALLAAEKKRMVEEINAKGIIKLDINNLDELDAGKIHLMQIEQLEKDKKETESRVQSLFKRIDHTERAYRKYELPLLEKDASVQTEKDRKLYEEVKAQKFALAKKDHENAISLRDRLKRIVPEYESFKNEIDADASAKRAALIKEQAEKLEAAKKERLEQIRQQRYEQALAEYEQAKAREAELEARRIAEEKRAAEEEMKREKLRKEREEREAINRQMDEKAALQRQRDAEIEARLEAQRSGGAYKQPASRGAYRPPVGRQASAGPGPSSGSPSPAPTPRAAPAAAEGQKMSFAEKMRLKREGRLP</sequence>
<comment type="function">
    <text evidence="7">RNA-binding component of the eukaryotic translation initiation factor 3 (eIF-3) complex, which is involved in protein synthesis of a specialized repertoire of mRNAs and, together with other initiation factors, stimulates binding of mRNA and methionyl-tRNAi to the 40S ribosome. The eIF-3 complex specifically targets and initiates translation of a subset of mRNAs involved in cell proliferation.</text>
</comment>
<dbReference type="PANTHER" id="PTHR14005:SF0">
    <property type="entry name" value="EUKARYOTIC TRANSLATION INITIATION FACTOR 3 SUBUNIT A"/>
    <property type="match status" value="1"/>
</dbReference>
<evidence type="ECO:0000256" key="8">
    <source>
        <dbReference type="SAM" id="MobiDB-lite"/>
    </source>
</evidence>
<dbReference type="InterPro" id="IPR054711">
    <property type="entry name" value="eIF3a_PCI_TPR-like"/>
</dbReference>
<evidence type="ECO:0000256" key="4">
    <source>
        <dbReference type="ARBA" id="ARBA00022884"/>
    </source>
</evidence>
<dbReference type="PANTHER" id="PTHR14005">
    <property type="entry name" value="EUKARYOTIC TRANSLATION INITIATION FACTOR 3, THETA SUBUNIT"/>
    <property type="match status" value="1"/>
</dbReference>
<dbReference type="GO" id="GO:0003729">
    <property type="term" value="F:mRNA binding"/>
    <property type="evidence" value="ECO:0007669"/>
    <property type="project" value="TreeGrafter"/>
</dbReference>
<feature type="compositionally biased region" description="Low complexity" evidence="8">
    <location>
        <begin position="889"/>
        <end position="900"/>
    </location>
</feature>
<dbReference type="InterPro" id="IPR000717">
    <property type="entry name" value="PCI_dom"/>
</dbReference>
<dbReference type="GO" id="GO:0033290">
    <property type="term" value="C:eukaryotic 48S preinitiation complex"/>
    <property type="evidence" value="ECO:0007669"/>
    <property type="project" value="UniProtKB-UniRule"/>
</dbReference>
<dbReference type="Pfam" id="PF22591">
    <property type="entry name" value="eIF3a_PCI_TPR-like"/>
    <property type="match status" value="1"/>
</dbReference>
<evidence type="ECO:0000256" key="2">
    <source>
        <dbReference type="ARBA" id="ARBA00022490"/>
    </source>
</evidence>
<feature type="domain" description="PCI" evidence="9">
    <location>
        <begin position="320"/>
        <end position="499"/>
    </location>
</feature>
<keyword evidence="4 7" id="KW-0694">RNA-binding</keyword>
<dbReference type="OrthoDB" id="18884at2759"/>
<dbReference type="EMBL" id="LK052908">
    <property type="protein sequence ID" value="CDR46490.1"/>
    <property type="molecule type" value="Genomic_DNA"/>
</dbReference>
<evidence type="ECO:0000259" key="9">
    <source>
        <dbReference type="PROSITE" id="PS50250"/>
    </source>
</evidence>
<keyword evidence="3 7" id="KW-0396">Initiation factor</keyword>
<keyword evidence="2 7" id="KW-0963">Cytoplasm</keyword>
<comment type="subunit">
    <text evidence="7">Component of the eukaryotic translation initiation factor 3 (eIF-3) complex.</text>
</comment>
<name>A0A061B994_CYBFA</name>
<dbReference type="PROSITE" id="PS50250">
    <property type="entry name" value="PCI"/>
    <property type="match status" value="1"/>
</dbReference>
<evidence type="ECO:0000313" key="10">
    <source>
        <dbReference type="EMBL" id="CDR46490.1"/>
    </source>
</evidence>
<dbReference type="GO" id="GO:0016282">
    <property type="term" value="C:eukaryotic 43S preinitiation complex"/>
    <property type="evidence" value="ECO:0007669"/>
    <property type="project" value="UniProtKB-UniRule"/>
</dbReference>
<feature type="compositionally biased region" description="Basic and acidic residues" evidence="8">
    <location>
        <begin position="920"/>
        <end position="933"/>
    </location>
</feature>
<dbReference type="Gene3D" id="1.25.40.860">
    <property type="match status" value="2"/>
</dbReference>
<dbReference type="GO" id="GO:0071541">
    <property type="term" value="C:eukaryotic translation initiation factor 3 complex, eIF3m"/>
    <property type="evidence" value="ECO:0007669"/>
    <property type="project" value="TreeGrafter"/>
</dbReference>
<feature type="coiled-coil region" evidence="7">
    <location>
        <begin position="553"/>
        <end position="636"/>
    </location>
</feature>
<evidence type="ECO:0000256" key="3">
    <source>
        <dbReference type="ARBA" id="ARBA00022540"/>
    </source>
</evidence>
<dbReference type="VEuPathDB" id="FungiDB:BON22_4255"/>
<keyword evidence="6 7" id="KW-0175">Coiled coil</keyword>
<accession>A0A061B994</accession>
<evidence type="ECO:0000256" key="7">
    <source>
        <dbReference type="HAMAP-Rule" id="MF_03000"/>
    </source>
</evidence>
<evidence type="ECO:0000256" key="6">
    <source>
        <dbReference type="ARBA" id="ARBA00023054"/>
    </source>
</evidence>
<protein>
    <recommendedName>
        <fullName evidence="7">Eukaryotic translation initiation factor 3 subunit A</fullName>
        <shortName evidence="7">eIF3a</shortName>
    </recommendedName>
    <alternativeName>
        <fullName evidence="7">Eukaryotic translation initiation factor 3 110 kDa subunit homolog</fullName>
        <shortName evidence="7">eIF3 p110</shortName>
    </alternativeName>
    <alternativeName>
        <fullName evidence="7">Translation initiation factor eIF3, p110 subunit homolog</fullName>
    </alternativeName>
</protein>
<dbReference type="GO" id="GO:0002188">
    <property type="term" value="P:translation reinitiation"/>
    <property type="evidence" value="ECO:0007669"/>
    <property type="project" value="TreeGrafter"/>
</dbReference>
<dbReference type="Gene3D" id="4.10.860.10">
    <property type="entry name" value="UVR domain"/>
    <property type="match status" value="1"/>
</dbReference>
<dbReference type="SMART" id="SM00088">
    <property type="entry name" value="PINT"/>
    <property type="match status" value="1"/>
</dbReference>
<dbReference type="Pfam" id="PF01399">
    <property type="entry name" value="PCI"/>
    <property type="match status" value="1"/>
</dbReference>
<dbReference type="GO" id="GO:0071540">
    <property type="term" value="C:eukaryotic translation initiation factor 3 complex, eIF3e"/>
    <property type="evidence" value="ECO:0007669"/>
    <property type="project" value="TreeGrafter"/>
</dbReference>
<reference evidence="10" key="1">
    <citation type="journal article" date="2014" name="Genome Announc.">
        <title>Genome sequence of the yeast Cyberlindnera fabianii (Hansenula fabianii).</title>
        <authorList>
            <person name="Freel K.C."/>
            <person name="Sarilar V."/>
            <person name="Neuveglise C."/>
            <person name="Devillers H."/>
            <person name="Friedrich A."/>
            <person name="Schacherer J."/>
        </authorList>
    </citation>
    <scope>NUCLEOTIDE SEQUENCE</scope>
    <source>
        <strain evidence="10">YJS4271</strain>
    </source>
</reference>
<organism evidence="10">
    <name type="scientific">Cyberlindnera fabianii</name>
    <name type="common">Yeast</name>
    <name type="synonym">Hansenula fabianii</name>
    <dbReference type="NCBI Taxonomy" id="36022"/>
    <lineage>
        <taxon>Eukaryota</taxon>
        <taxon>Fungi</taxon>
        <taxon>Dikarya</taxon>
        <taxon>Ascomycota</taxon>
        <taxon>Saccharomycotina</taxon>
        <taxon>Saccharomycetes</taxon>
        <taxon>Phaffomycetales</taxon>
        <taxon>Phaffomycetaceae</taxon>
        <taxon>Cyberlindnera</taxon>
    </lineage>
</organism>
<feature type="coiled-coil region" evidence="7">
    <location>
        <begin position="668"/>
        <end position="695"/>
    </location>
</feature>
<dbReference type="PhylomeDB" id="A0A061B994"/>
<comment type="similarity">
    <text evidence="7">Belongs to the eIF-3 subunit A family.</text>
</comment>
<keyword evidence="5 7" id="KW-0648">Protein biosynthesis</keyword>
<dbReference type="SMR" id="A0A061B994"/>
<comment type="subcellular location">
    <subcellularLocation>
        <location evidence="1 7">Cytoplasm</location>
    </subcellularLocation>
</comment>
<evidence type="ECO:0000256" key="5">
    <source>
        <dbReference type="ARBA" id="ARBA00022917"/>
    </source>
</evidence>
<dbReference type="FunFam" id="4.10.860.10:FF:000001">
    <property type="entry name" value="Eukaryotic translation initiation factor 3 subunit A"/>
    <property type="match status" value="1"/>
</dbReference>
<proteinExistence type="inferred from homology"/>
<dbReference type="HAMAP" id="MF_03000">
    <property type="entry name" value="eIF3a"/>
    <property type="match status" value="1"/>
</dbReference>
<feature type="compositionally biased region" description="Basic and acidic residues" evidence="8">
    <location>
        <begin position="818"/>
        <end position="865"/>
    </location>
</feature>
<dbReference type="GO" id="GO:0043614">
    <property type="term" value="C:multi-eIF complex"/>
    <property type="evidence" value="ECO:0007669"/>
    <property type="project" value="TreeGrafter"/>
</dbReference>